<evidence type="ECO:0000256" key="9">
    <source>
        <dbReference type="ARBA" id="ARBA00022729"/>
    </source>
</evidence>
<dbReference type="PANTHER" id="PTHR30040">
    <property type="entry name" value="THIAMINE BIOSYNTHESIS LIPOPROTEIN APBE"/>
    <property type="match status" value="1"/>
</dbReference>
<evidence type="ECO:0000256" key="10">
    <source>
        <dbReference type="ARBA" id="ARBA00022827"/>
    </source>
</evidence>
<evidence type="ECO:0000256" key="2">
    <source>
        <dbReference type="ARBA" id="ARBA00011955"/>
    </source>
</evidence>
<dbReference type="GO" id="GO:0016740">
    <property type="term" value="F:transferase activity"/>
    <property type="evidence" value="ECO:0007669"/>
    <property type="project" value="UniProtKB-UniRule"/>
</dbReference>
<accession>A0A1H2XIE0</accession>
<dbReference type="EMBL" id="FNNI01000003">
    <property type="protein sequence ID" value="SDW92663.1"/>
    <property type="molecule type" value="Genomic_DNA"/>
</dbReference>
<keyword evidence="7 18" id="KW-0808">Transferase</keyword>
<comment type="similarity">
    <text evidence="1 18 20">Belongs to the ApbE family.</text>
</comment>
<keyword evidence="13" id="KW-0564">Palmitate</keyword>
<dbReference type="RefSeq" id="WP_092568794.1">
    <property type="nucleotide sequence ID" value="NZ_BMXH01000004.1"/>
</dbReference>
<evidence type="ECO:0000256" key="7">
    <source>
        <dbReference type="ARBA" id="ARBA00022679"/>
    </source>
</evidence>
<evidence type="ECO:0000256" key="12">
    <source>
        <dbReference type="ARBA" id="ARBA00023136"/>
    </source>
</evidence>
<comment type="catalytic activity">
    <reaction evidence="16 18 20">
        <text>L-threonyl-[protein] + FAD = FMN-L-threonyl-[protein] + AMP + H(+)</text>
        <dbReference type="Rhea" id="RHEA:36847"/>
        <dbReference type="Rhea" id="RHEA-COMP:11060"/>
        <dbReference type="Rhea" id="RHEA-COMP:11061"/>
        <dbReference type="ChEBI" id="CHEBI:15378"/>
        <dbReference type="ChEBI" id="CHEBI:30013"/>
        <dbReference type="ChEBI" id="CHEBI:57692"/>
        <dbReference type="ChEBI" id="CHEBI:74257"/>
        <dbReference type="ChEBI" id="CHEBI:456215"/>
        <dbReference type="EC" id="2.7.1.180"/>
    </reaction>
</comment>
<comment type="cofactor">
    <cofactor evidence="19">
        <name>Mg(2+)</name>
        <dbReference type="ChEBI" id="CHEBI:18420"/>
    </cofactor>
    <cofactor evidence="19">
        <name>Mn(2+)</name>
        <dbReference type="ChEBI" id="CHEBI:29035"/>
    </cofactor>
    <text evidence="19">Magnesium. Can also use manganese.</text>
</comment>
<evidence type="ECO:0000256" key="19">
    <source>
        <dbReference type="PIRSR" id="PIRSR006268-2"/>
    </source>
</evidence>
<organism evidence="21 22">
    <name type="scientific">Aidingimonas halophila</name>
    <dbReference type="NCBI Taxonomy" id="574349"/>
    <lineage>
        <taxon>Bacteria</taxon>
        <taxon>Pseudomonadati</taxon>
        <taxon>Pseudomonadota</taxon>
        <taxon>Gammaproteobacteria</taxon>
        <taxon>Oceanospirillales</taxon>
        <taxon>Halomonadaceae</taxon>
        <taxon>Aidingimonas</taxon>
    </lineage>
</organism>
<keyword evidence="14 20" id="KW-0449">Lipoprotein</keyword>
<feature type="binding site" evidence="19">
    <location>
        <position position="183"/>
    </location>
    <ligand>
        <name>Mg(2+)</name>
        <dbReference type="ChEBI" id="CHEBI:18420"/>
    </ligand>
</feature>
<evidence type="ECO:0000256" key="16">
    <source>
        <dbReference type="ARBA" id="ARBA00048540"/>
    </source>
</evidence>
<dbReference type="InterPro" id="IPR024932">
    <property type="entry name" value="ApbE"/>
</dbReference>
<dbReference type="STRING" id="574349.SAMN05443545_103212"/>
<dbReference type="PROSITE" id="PS51257">
    <property type="entry name" value="PROKAR_LIPOPROTEIN"/>
    <property type="match status" value="1"/>
</dbReference>
<evidence type="ECO:0000256" key="17">
    <source>
        <dbReference type="ARBA" id="ARBA00060485"/>
    </source>
</evidence>
<evidence type="ECO:0000256" key="15">
    <source>
        <dbReference type="ARBA" id="ARBA00031306"/>
    </source>
</evidence>
<evidence type="ECO:0000256" key="11">
    <source>
        <dbReference type="ARBA" id="ARBA00022842"/>
    </source>
</evidence>
<keyword evidence="4" id="KW-1003">Cell membrane</keyword>
<gene>
    <name evidence="21" type="ORF">SAMN05443545_103212</name>
</gene>
<evidence type="ECO:0000256" key="1">
    <source>
        <dbReference type="ARBA" id="ARBA00008282"/>
    </source>
</evidence>
<dbReference type="SUPFAM" id="SSF143631">
    <property type="entry name" value="ApbE-like"/>
    <property type="match status" value="1"/>
</dbReference>
<reference evidence="21 22" key="1">
    <citation type="submission" date="2016-10" db="EMBL/GenBank/DDBJ databases">
        <authorList>
            <person name="de Groot N.N."/>
        </authorList>
    </citation>
    <scope>NUCLEOTIDE SEQUENCE [LARGE SCALE GENOMIC DNA]</scope>
    <source>
        <strain evidence="21 22">DSM 19219</strain>
    </source>
</reference>
<evidence type="ECO:0000313" key="21">
    <source>
        <dbReference type="EMBL" id="SDW92663.1"/>
    </source>
</evidence>
<evidence type="ECO:0000256" key="20">
    <source>
        <dbReference type="RuleBase" id="RU363002"/>
    </source>
</evidence>
<dbReference type="GO" id="GO:0046872">
    <property type="term" value="F:metal ion binding"/>
    <property type="evidence" value="ECO:0007669"/>
    <property type="project" value="UniProtKB-UniRule"/>
</dbReference>
<keyword evidence="5 20" id="KW-0997">Cell inner membrane</keyword>
<evidence type="ECO:0000256" key="6">
    <source>
        <dbReference type="ARBA" id="ARBA00022630"/>
    </source>
</evidence>
<comment type="subcellular location">
    <subcellularLocation>
        <location evidence="17 20">Cell inner membrane</location>
        <topology evidence="17 20">Lipid-anchor</topology>
        <orientation evidence="17 20">Periplasmic side</orientation>
    </subcellularLocation>
</comment>
<dbReference type="AlphaFoldDB" id="A0A1H2XIE0"/>
<feature type="chain" id="PRO_5011327709" description="FAD:protein FMN transferase" evidence="20">
    <location>
        <begin position="24"/>
        <end position="369"/>
    </location>
</feature>
<dbReference type="Pfam" id="PF02424">
    <property type="entry name" value="ApbE"/>
    <property type="match status" value="1"/>
</dbReference>
<comment type="function">
    <text evidence="20">Flavin transferase that catalyzes the transfer of the FMN moiety of FAD and its covalent binding to the hydroxyl group of a threonine residue in a target flavoprotein.</text>
</comment>
<dbReference type="Proteomes" id="UP000198500">
    <property type="component" value="Unassembled WGS sequence"/>
</dbReference>
<keyword evidence="9 20" id="KW-0732">Signal</keyword>
<keyword evidence="11 18" id="KW-0460">Magnesium</keyword>
<evidence type="ECO:0000256" key="5">
    <source>
        <dbReference type="ARBA" id="ARBA00022519"/>
    </source>
</evidence>
<keyword evidence="22" id="KW-1185">Reference proteome</keyword>
<evidence type="ECO:0000256" key="18">
    <source>
        <dbReference type="PIRNR" id="PIRNR006268"/>
    </source>
</evidence>
<evidence type="ECO:0000313" key="22">
    <source>
        <dbReference type="Proteomes" id="UP000198500"/>
    </source>
</evidence>
<dbReference type="PANTHER" id="PTHR30040:SF2">
    <property type="entry name" value="FAD:PROTEIN FMN TRANSFERASE"/>
    <property type="match status" value="1"/>
</dbReference>
<evidence type="ECO:0000256" key="13">
    <source>
        <dbReference type="ARBA" id="ARBA00023139"/>
    </source>
</evidence>
<feature type="signal peptide" evidence="20">
    <location>
        <begin position="1"/>
        <end position="23"/>
    </location>
</feature>
<dbReference type="OrthoDB" id="9778595at2"/>
<keyword evidence="12" id="KW-0472">Membrane</keyword>
<dbReference type="EC" id="2.7.1.180" evidence="2 18"/>
<dbReference type="FunFam" id="3.10.520.10:FF:000001">
    <property type="entry name" value="FAD:protein FMN transferase"/>
    <property type="match status" value="1"/>
</dbReference>
<feature type="binding site" evidence="19">
    <location>
        <position position="300"/>
    </location>
    <ligand>
        <name>Mg(2+)</name>
        <dbReference type="ChEBI" id="CHEBI:18420"/>
    </ligand>
</feature>
<sequence>MLGRVYSSSLWLGILVATVVATSACTDSAPEQERVQLEGEIFGTFYQVTVVQDLEEDEVDRLQAGFMDELEAVDASMSTYRDDAELMKFNGSEPGEWQSLSNELINVLTISQTVAKASDGAFDVTIGDLVNLWSFGPEARPEEIPDEQELKSRLAEAGPDTLEVDSERGRARRLSDNFIDLSAVAKGYGVDRVATYLDEQGIDHYLVNIGGELTAKGYRDGNDAPWRIGVEVPDPEGGGDVAQHILPLHDISVATSGDYRQYFETDGKRYSHTLDPRDGRPVRHHLASVTVLHESSAWADAWATALMVLGPEDALALAQREDLAVLTLVGSEDDDEWESHVSQAFVDHMGIDHIEEMGLAPPDDDGSRN</sequence>
<protein>
    <recommendedName>
        <fullName evidence="3 18">FAD:protein FMN transferase</fullName>
        <ecNumber evidence="2 18">2.7.1.180</ecNumber>
    </recommendedName>
    <alternativeName>
        <fullName evidence="15 18">Flavin transferase</fullName>
    </alternativeName>
</protein>
<evidence type="ECO:0000256" key="4">
    <source>
        <dbReference type="ARBA" id="ARBA00022475"/>
    </source>
</evidence>
<evidence type="ECO:0000256" key="8">
    <source>
        <dbReference type="ARBA" id="ARBA00022723"/>
    </source>
</evidence>
<name>A0A1H2XIE0_9GAMM</name>
<proteinExistence type="inferred from homology"/>
<evidence type="ECO:0000256" key="14">
    <source>
        <dbReference type="ARBA" id="ARBA00023288"/>
    </source>
</evidence>
<feature type="binding site" evidence="19">
    <location>
        <position position="304"/>
    </location>
    <ligand>
        <name>Mg(2+)</name>
        <dbReference type="ChEBI" id="CHEBI:18420"/>
    </ligand>
</feature>
<keyword evidence="8 18" id="KW-0479">Metal-binding</keyword>
<dbReference type="Gene3D" id="3.10.520.10">
    <property type="entry name" value="ApbE-like domains"/>
    <property type="match status" value="1"/>
</dbReference>
<dbReference type="InterPro" id="IPR003374">
    <property type="entry name" value="ApbE-like_sf"/>
</dbReference>
<keyword evidence="6 18" id="KW-0285">Flavoprotein</keyword>
<dbReference type="PIRSF" id="PIRSF006268">
    <property type="entry name" value="ApbE"/>
    <property type="match status" value="1"/>
</dbReference>
<keyword evidence="10 18" id="KW-0274">FAD</keyword>
<evidence type="ECO:0000256" key="3">
    <source>
        <dbReference type="ARBA" id="ARBA00016337"/>
    </source>
</evidence>
<dbReference type="GO" id="GO:0005886">
    <property type="term" value="C:plasma membrane"/>
    <property type="evidence" value="ECO:0007669"/>
    <property type="project" value="UniProtKB-SubCell"/>
</dbReference>